<comment type="caution">
    <text evidence="1">The sequence shown here is derived from an EMBL/GenBank/DDBJ whole genome shotgun (WGS) entry which is preliminary data.</text>
</comment>
<sequence>QIDKHNFASGGHAGSEVAAMVMGGEYVLNSNAAKSIGYNSLDKMNQTGSLPRFHSGGKVGGPVVGMASGGSVLEELRRALLGTKAESRAKTNFGTQPSYMSDEQWAQYKIREAGNRGQAYGPQADAIRQSKEAGIAKQEAARARAESKAKLTAESARKTAELARAKAALNTPVGPTKGATTTRSLVPQQVVDDLLATPAEIAAADARATAILSSSISIDDILTLGKMHQLGVFIRTTTRNNTTTVFRDCTSSTKTCISKSTTSH</sequence>
<proteinExistence type="predicted"/>
<dbReference type="AlphaFoldDB" id="X1LDV0"/>
<feature type="non-terminal residue" evidence="1">
    <location>
        <position position="1"/>
    </location>
</feature>
<protein>
    <submittedName>
        <fullName evidence="1">Uncharacterized protein</fullName>
    </submittedName>
</protein>
<reference evidence="1" key="1">
    <citation type="journal article" date="2014" name="Front. Microbiol.">
        <title>High frequency of phylogenetically diverse reductive dehalogenase-homologous genes in deep subseafloor sedimentary metagenomes.</title>
        <authorList>
            <person name="Kawai M."/>
            <person name="Futagami T."/>
            <person name="Toyoda A."/>
            <person name="Takaki Y."/>
            <person name="Nishi S."/>
            <person name="Hori S."/>
            <person name="Arai W."/>
            <person name="Tsubouchi T."/>
            <person name="Morono Y."/>
            <person name="Uchiyama I."/>
            <person name="Ito T."/>
            <person name="Fujiyama A."/>
            <person name="Inagaki F."/>
            <person name="Takami H."/>
        </authorList>
    </citation>
    <scope>NUCLEOTIDE SEQUENCE</scope>
    <source>
        <strain evidence="1">Expedition CK06-06</strain>
    </source>
</reference>
<dbReference type="EMBL" id="BARV01006840">
    <property type="protein sequence ID" value="GAI17293.1"/>
    <property type="molecule type" value="Genomic_DNA"/>
</dbReference>
<gene>
    <name evidence="1" type="ORF">S06H3_13998</name>
</gene>
<organism evidence="1">
    <name type="scientific">marine sediment metagenome</name>
    <dbReference type="NCBI Taxonomy" id="412755"/>
    <lineage>
        <taxon>unclassified sequences</taxon>
        <taxon>metagenomes</taxon>
        <taxon>ecological metagenomes</taxon>
    </lineage>
</organism>
<accession>X1LDV0</accession>
<evidence type="ECO:0000313" key="1">
    <source>
        <dbReference type="EMBL" id="GAI17293.1"/>
    </source>
</evidence>
<name>X1LDV0_9ZZZZ</name>